<dbReference type="AlphaFoldDB" id="A0A067T8Q1"/>
<accession>A0A067T8Q1</accession>
<proteinExistence type="predicted"/>
<dbReference type="EMBL" id="KL142373">
    <property type="protein sequence ID" value="KDR79486.1"/>
    <property type="molecule type" value="Genomic_DNA"/>
</dbReference>
<protein>
    <submittedName>
        <fullName evidence="1">Uncharacterized protein</fullName>
    </submittedName>
</protein>
<gene>
    <name evidence="1" type="ORF">GALMADRAFT_1363946</name>
</gene>
<evidence type="ECO:0000313" key="2">
    <source>
        <dbReference type="Proteomes" id="UP000027222"/>
    </source>
</evidence>
<sequence>MVWHLVAKAAFSGFKVVATRAVAGKCAMCGAERLLVGSDCDEVCINSNCVLGLRDHNVRMRNRYLIACIEEEKYFKVRGELCGECKGPIVFFDLSPMGTKPRAYCINTTGRCFNGCLQGHFTVKWFGISREKQREAISYGHRCLYHCSKLELEIKWKEKKGGVWFFLVF</sequence>
<dbReference type="HOGENOM" id="CLU_1578649_0_0_1"/>
<keyword evidence="2" id="KW-1185">Reference proteome</keyword>
<evidence type="ECO:0000313" key="1">
    <source>
        <dbReference type="EMBL" id="KDR79486.1"/>
    </source>
</evidence>
<name>A0A067T8Q1_GALM3</name>
<organism evidence="1 2">
    <name type="scientific">Galerina marginata (strain CBS 339.88)</name>
    <dbReference type="NCBI Taxonomy" id="685588"/>
    <lineage>
        <taxon>Eukaryota</taxon>
        <taxon>Fungi</taxon>
        <taxon>Dikarya</taxon>
        <taxon>Basidiomycota</taxon>
        <taxon>Agaricomycotina</taxon>
        <taxon>Agaricomycetes</taxon>
        <taxon>Agaricomycetidae</taxon>
        <taxon>Agaricales</taxon>
        <taxon>Agaricineae</taxon>
        <taxon>Strophariaceae</taxon>
        <taxon>Galerina</taxon>
    </lineage>
</organism>
<reference evidence="2" key="1">
    <citation type="journal article" date="2014" name="Proc. Natl. Acad. Sci. U.S.A.">
        <title>Extensive sampling of basidiomycete genomes demonstrates inadequacy of the white-rot/brown-rot paradigm for wood decay fungi.</title>
        <authorList>
            <person name="Riley R."/>
            <person name="Salamov A.A."/>
            <person name="Brown D.W."/>
            <person name="Nagy L.G."/>
            <person name="Floudas D."/>
            <person name="Held B.W."/>
            <person name="Levasseur A."/>
            <person name="Lombard V."/>
            <person name="Morin E."/>
            <person name="Otillar R."/>
            <person name="Lindquist E.A."/>
            <person name="Sun H."/>
            <person name="LaButti K.M."/>
            <person name="Schmutz J."/>
            <person name="Jabbour D."/>
            <person name="Luo H."/>
            <person name="Baker S.E."/>
            <person name="Pisabarro A.G."/>
            <person name="Walton J.D."/>
            <person name="Blanchette R.A."/>
            <person name="Henrissat B."/>
            <person name="Martin F."/>
            <person name="Cullen D."/>
            <person name="Hibbett D.S."/>
            <person name="Grigoriev I.V."/>
        </authorList>
    </citation>
    <scope>NUCLEOTIDE SEQUENCE [LARGE SCALE GENOMIC DNA]</scope>
    <source>
        <strain evidence="2">CBS 339.88</strain>
    </source>
</reference>
<dbReference type="Proteomes" id="UP000027222">
    <property type="component" value="Unassembled WGS sequence"/>
</dbReference>